<dbReference type="GO" id="GO:0045892">
    <property type="term" value="P:negative regulation of DNA-templated transcription"/>
    <property type="evidence" value="ECO:0007669"/>
    <property type="project" value="TreeGrafter"/>
</dbReference>
<evidence type="ECO:0000256" key="3">
    <source>
        <dbReference type="ARBA" id="ARBA00023163"/>
    </source>
</evidence>
<dbReference type="SMART" id="SM00346">
    <property type="entry name" value="HTH_ICLR"/>
    <property type="match status" value="1"/>
</dbReference>
<accession>G8QX15</accession>
<dbReference type="HOGENOM" id="CLU_062618_7_1_12"/>
<evidence type="ECO:0000256" key="2">
    <source>
        <dbReference type="ARBA" id="ARBA00023125"/>
    </source>
</evidence>
<dbReference type="SUPFAM" id="SSF46785">
    <property type="entry name" value="Winged helix' DNA-binding domain"/>
    <property type="match status" value="1"/>
</dbReference>
<keyword evidence="3" id="KW-0804">Transcription</keyword>
<evidence type="ECO:0000259" key="4">
    <source>
        <dbReference type="PROSITE" id="PS51077"/>
    </source>
</evidence>
<dbReference type="AlphaFoldDB" id="G8QX15"/>
<dbReference type="InterPro" id="IPR005471">
    <property type="entry name" value="Tscrpt_reg_IclR_N"/>
</dbReference>
<organism evidence="6 7">
    <name type="scientific">Sphaerochaeta pleomorpha (strain ATCC BAA-1885 / DSM 22778 / Grapes)</name>
    <dbReference type="NCBI Taxonomy" id="158190"/>
    <lineage>
        <taxon>Bacteria</taxon>
        <taxon>Pseudomonadati</taxon>
        <taxon>Spirochaetota</taxon>
        <taxon>Spirochaetia</taxon>
        <taxon>Spirochaetales</taxon>
        <taxon>Sphaerochaetaceae</taxon>
        <taxon>Sphaerochaeta</taxon>
    </lineage>
</organism>
<reference evidence="6 7" key="1">
    <citation type="submission" date="2011-11" db="EMBL/GenBank/DDBJ databases">
        <title>Complete sequence of Spirochaeta sp. grapes.</title>
        <authorList>
            <consortium name="US DOE Joint Genome Institute"/>
            <person name="Lucas S."/>
            <person name="Han J."/>
            <person name="Lapidus A."/>
            <person name="Cheng J.-F."/>
            <person name="Goodwin L."/>
            <person name="Pitluck S."/>
            <person name="Peters L."/>
            <person name="Ovchinnikova G."/>
            <person name="Munk A.C."/>
            <person name="Detter J.C."/>
            <person name="Han C."/>
            <person name="Tapia R."/>
            <person name="Land M."/>
            <person name="Hauser L."/>
            <person name="Kyrpides N."/>
            <person name="Ivanova N."/>
            <person name="Pagani I."/>
            <person name="Ritalahtilisa K."/>
            <person name="Loeffler F."/>
            <person name="Woyke T."/>
        </authorList>
    </citation>
    <scope>NUCLEOTIDE SEQUENCE [LARGE SCALE GENOMIC DNA]</scope>
    <source>
        <strain evidence="7">ATCC BAA-1885 / DSM 22778 / Grapes</strain>
    </source>
</reference>
<evidence type="ECO:0000313" key="6">
    <source>
        <dbReference type="EMBL" id="AEV29519.1"/>
    </source>
</evidence>
<dbReference type="eggNOG" id="COG1414">
    <property type="taxonomic scope" value="Bacteria"/>
</dbReference>
<dbReference type="InterPro" id="IPR050707">
    <property type="entry name" value="HTH_MetabolicPath_Reg"/>
</dbReference>
<feature type="domain" description="IclR-ED" evidence="5">
    <location>
        <begin position="73"/>
        <end position="257"/>
    </location>
</feature>
<dbReference type="InterPro" id="IPR014757">
    <property type="entry name" value="Tscrpt_reg_IclR_C"/>
</dbReference>
<dbReference type="Proteomes" id="UP000005632">
    <property type="component" value="Chromosome"/>
</dbReference>
<keyword evidence="1" id="KW-0805">Transcription regulation</keyword>
<dbReference type="InterPro" id="IPR036390">
    <property type="entry name" value="WH_DNA-bd_sf"/>
</dbReference>
<sequence length="261" mass="29143">MDSDSDRYNIKTVERAFQILDYASEQSCPVSIQDIGAALDINTNMTFRLLASLVNSGYMVKDASTGLYSVSLKSLRLSRNALHSVEIRKVCMPYLELLWNVFPKANLNMAVYYQGDVLVIDRIDSQSLPRTYFTPGRTLPFHCTGLGKILTCTLPEAEIDQLIKDRGLKQYTLSTITTVEGIKEELKKVRLEQVGRDRNEFISGDNCSAVPVYGKGGQIIAGISISALEPYMKEEEVEASIPKLRETAMKISYTMGFNEGI</sequence>
<keyword evidence="2" id="KW-0238">DNA-binding</keyword>
<feature type="domain" description="HTH iclR-type" evidence="4">
    <location>
        <begin position="10"/>
        <end position="72"/>
    </location>
</feature>
<dbReference type="Gene3D" id="3.30.450.40">
    <property type="match status" value="1"/>
</dbReference>
<evidence type="ECO:0000259" key="5">
    <source>
        <dbReference type="PROSITE" id="PS51078"/>
    </source>
</evidence>
<dbReference type="Gene3D" id="1.10.10.10">
    <property type="entry name" value="Winged helix-like DNA-binding domain superfamily/Winged helix DNA-binding domain"/>
    <property type="match status" value="1"/>
</dbReference>
<dbReference type="GO" id="GO:0003700">
    <property type="term" value="F:DNA-binding transcription factor activity"/>
    <property type="evidence" value="ECO:0007669"/>
    <property type="project" value="TreeGrafter"/>
</dbReference>
<dbReference type="OrthoDB" id="9791752at2"/>
<protein>
    <submittedName>
        <fullName evidence="6">Transcriptional regulator</fullName>
    </submittedName>
</protein>
<proteinExistence type="predicted"/>
<dbReference type="Pfam" id="PF01614">
    <property type="entry name" value="IclR_C"/>
    <property type="match status" value="1"/>
</dbReference>
<evidence type="ECO:0000256" key="1">
    <source>
        <dbReference type="ARBA" id="ARBA00023015"/>
    </source>
</evidence>
<dbReference type="Pfam" id="PF09339">
    <property type="entry name" value="HTH_IclR"/>
    <property type="match status" value="1"/>
</dbReference>
<dbReference type="GO" id="GO:0003677">
    <property type="term" value="F:DNA binding"/>
    <property type="evidence" value="ECO:0007669"/>
    <property type="project" value="UniProtKB-KW"/>
</dbReference>
<dbReference type="InterPro" id="IPR029016">
    <property type="entry name" value="GAF-like_dom_sf"/>
</dbReference>
<dbReference type="PROSITE" id="PS51078">
    <property type="entry name" value="ICLR_ED"/>
    <property type="match status" value="1"/>
</dbReference>
<dbReference type="EMBL" id="CP003155">
    <property type="protein sequence ID" value="AEV29519.1"/>
    <property type="molecule type" value="Genomic_DNA"/>
</dbReference>
<dbReference type="PROSITE" id="PS51077">
    <property type="entry name" value="HTH_ICLR"/>
    <property type="match status" value="1"/>
</dbReference>
<dbReference type="PANTHER" id="PTHR30136">
    <property type="entry name" value="HELIX-TURN-HELIX TRANSCRIPTIONAL REGULATOR, ICLR FAMILY"/>
    <property type="match status" value="1"/>
</dbReference>
<dbReference type="KEGG" id="sgp:SpiGrapes_1721"/>
<gene>
    <name evidence="6" type="ordered locus">SpiGrapes_1721</name>
</gene>
<dbReference type="PANTHER" id="PTHR30136:SF24">
    <property type="entry name" value="HTH-TYPE TRANSCRIPTIONAL REPRESSOR ALLR"/>
    <property type="match status" value="1"/>
</dbReference>
<dbReference type="SUPFAM" id="SSF55781">
    <property type="entry name" value="GAF domain-like"/>
    <property type="match status" value="1"/>
</dbReference>
<dbReference type="RefSeq" id="WP_014270362.1">
    <property type="nucleotide sequence ID" value="NC_016633.1"/>
</dbReference>
<keyword evidence="7" id="KW-1185">Reference proteome</keyword>
<evidence type="ECO:0000313" key="7">
    <source>
        <dbReference type="Proteomes" id="UP000005632"/>
    </source>
</evidence>
<name>G8QX15_SPHPG</name>
<dbReference type="InterPro" id="IPR036388">
    <property type="entry name" value="WH-like_DNA-bd_sf"/>
</dbReference>